<dbReference type="PIRSF" id="PIRSF023956">
    <property type="entry name" value="Thiopurine_S-methyltransferase"/>
    <property type="match status" value="1"/>
</dbReference>
<evidence type="ECO:0000256" key="5">
    <source>
        <dbReference type="ARBA" id="ARBA00022490"/>
    </source>
</evidence>
<name>A0ABV6PW06_9BURK</name>
<proteinExistence type="inferred from homology"/>
<comment type="caution">
    <text evidence="10">The sequence shown here is derived from an EMBL/GenBank/DDBJ whole genome shotgun (WGS) entry which is preliminary data.</text>
</comment>
<dbReference type="Pfam" id="PF05724">
    <property type="entry name" value="TPMT"/>
    <property type="match status" value="1"/>
</dbReference>
<evidence type="ECO:0000313" key="11">
    <source>
        <dbReference type="Proteomes" id="UP001589834"/>
    </source>
</evidence>
<dbReference type="Proteomes" id="UP001589834">
    <property type="component" value="Unassembled WGS sequence"/>
</dbReference>
<dbReference type="EC" id="2.1.1.67" evidence="4 9"/>
<protein>
    <recommendedName>
        <fullName evidence="4 9">Thiopurine S-methyltransferase</fullName>
        <ecNumber evidence="4 9">2.1.1.67</ecNumber>
    </recommendedName>
    <alternativeName>
        <fullName evidence="9">Thiopurine methyltransferase</fullName>
    </alternativeName>
</protein>
<dbReference type="InterPro" id="IPR029063">
    <property type="entry name" value="SAM-dependent_MTases_sf"/>
</dbReference>
<comment type="subcellular location">
    <subcellularLocation>
        <location evidence="2 9">Cytoplasm</location>
    </subcellularLocation>
</comment>
<feature type="binding site" evidence="9">
    <location>
        <position position="10"/>
    </location>
    <ligand>
        <name>S-adenosyl-L-methionine</name>
        <dbReference type="ChEBI" id="CHEBI:59789"/>
    </ligand>
</feature>
<dbReference type="SUPFAM" id="SSF53335">
    <property type="entry name" value="S-adenosyl-L-methionine-dependent methyltransferases"/>
    <property type="match status" value="1"/>
</dbReference>
<evidence type="ECO:0000256" key="3">
    <source>
        <dbReference type="ARBA" id="ARBA00008145"/>
    </source>
</evidence>
<comment type="similarity">
    <text evidence="3 9">Belongs to the class I-like SAM-binding methyltransferase superfamily. TPMT family.</text>
</comment>
<dbReference type="Gene3D" id="3.40.50.150">
    <property type="entry name" value="Vaccinia Virus protein VP39"/>
    <property type="match status" value="1"/>
</dbReference>
<evidence type="ECO:0000256" key="9">
    <source>
        <dbReference type="HAMAP-Rule" id="MF_00812"/>
    </source>
</evidence>
<keyword evidence="8 9" id="KW-0949">S-adenosyl-L-methionine</keyword>
<dbReference type="PANTHER" id="PTHR10259">
    <property type="entry name" value="THIOPURINE S-METHYLTRANSFERASE"/>
    <property type="match status" value="1"/>
</dbReference>
<dbReference type="RefSeq" id="WP_377483309.1">
    <property type="nucleotide sequence ID" value="NZ_JBHLTN010000021.1"/>
</dbReference>
<accession>A0ABV6PW06</accession>
<feature type="binding site" evidence="9">
    <location>
        <position position="45"/>
    </location>
    <ligand>
        <name>S-adenosyl-L-methionine</name>
        <dbReference type="ChEBI" id="CHEBI:59789"/>
    </ligand>
</feature>
<evidence type="ECO:0000313" key="10">
    <source>
        <dbReference type="EMBL" id="MFC0593243.1"/>
    </source>
</evidence>
<dbReference type="PROSITE" id="PS51585">
    <property type="entry name" value="SAM_MT_TPMT"/>
    <property type="match status" value="1"/>
</dbReference>
<dbReference type="NCBIfam" id="TIGR03840">
    <property type="entry name" value="TMPT_Se_Te"/>
    <property type="match status" value="1"/>
</dbReference>
<evidence type="ECO:0000256" key="8">
    <source>
        <dbReference type="ARBA" id="ARBA00022691"/>
    </source>
</evidence>
<reference evidence="10 11" key="1">
    <citation type="submission" date="2024-09" db="EMBL/GenBank/DDBJ databases">
        <authorList>
            <person name="Sun Q."/>
            <person name="Mori K."/>
        </authorList>
    </citation>
    <scope>NUCLEOTIDE SEQUENCE [LARGE SCALE GENOMIC DNA]</scope>
    <source>
        <strain evidence="10 11">NCAIM B.02336</strain>
    </source>
</reference>
<evidence type="ECO:0000256" key="1">
    <source>
        <dbReference type="ARBA" id="ARBA00000903"/>
    </source>
</evidence>
<dbReference type="InterPro" id="IPR025835">
    <property type="entry name" value="Thiopurine_S-MeTrfase"/>
</dbReference>
<evidence type="ECO:0000256" key="7">
    <source>
        <dbReference type="ARBA" id="ARBA00022679"/>
    </source>
</evidence>
<keyword evidence="5 9" id="KW-0963">Cytoplasm</keyword>
<dbReference type="NCBIfam" id="NF009732">
    <property type="entry name" value="PRK13255.1"/>
    <property type="match status" value="1"/>
</dbReference>
<dbReference type="PANTHER" id="PTHR10259:SF11">
    <property type="entry name" value="THIOPURINE S-METHYLTRANSFERASE"/>
    <property type="match status" value="1"/>
</dbReference>
<dbReference type="GO" id="GO:0008119">
    <property type="term" value="F:thiopurine S-methyltransferase activity"/>
    <property type="evidence" value="ECO:0007669"/>
    <property type="project" value="UniProtKB-EC"/>
</dbReference>
<dbReference type="HAMAP" id="MF_00812">
    <property type="entry name" value="Thiopur_methtran"/>
    <property type="match status" value="1"/>
</dbReference>
<evidence type="ECO:0000256" key="6">
    <source>
        <dbReference type="ARBA" id="ARBA00022603"/>
    </source>
</evidence>
<organism evidence="10 11">
    <name type="scientific">Ottowia pentelensis</name>
    <dbReference type="NCBI Taxonomy" id="511108"/>
    <lineage>
        <taxon>Bacteria</taxon>
        <taxon>Pseudomonadati</taxon>
        <taxon>Pseudomonadota</taxon>
        <taxon>Betaproteobacteria</taxon>
        <taxon>Burkholderiales</taxon>
        <taxon>Comamonadaceae</taxon>
        <taxon>Ottowia</taxon>
    </lineage>
</organism>
<keyword evidence="11" id="KW-1185">Reference proteome</keyword>
<dbReference type="EMBL" id="JBHLTN010000021">
    <property type="protein sequence ID" value="MFC0593243.1"/>
    <property type="molecule type" value="Genomic_DNA"/>
</dbReference>
<gene>
    <name evidence="9" type="primary">tpm</name>
    <name evidence="10" type="ORF">ACFFGG_11810</name>
</gene>
<evidence type="ECO:0000256" key="4">
    <source>
        <dbReference type="ARBA" id="ARBA00011905"/>
    </source>
</evidence>
<evidence type="ECO:0000256" key="2">
    <source>
        <dbReference type="ARBA" id="ARBA00004496"/>
    </source>
</evidence>
<sequence>MDHDFWLQRWQQGQTGFHQSHVLPLLQKHWPAVGVPAGGRVFVPLAGKSLDMLWLAGQGHPVLGVELSPLAVQQFFAEHGLTPTVRSSHYGTHHVAGAIELICGDVFGLDAAALADCAGVYDRAALIALPPELRARYVAGPYARLPAGCLGLLVTLEYPQHEMQGPPFSVEEAEVRRHYEPDWGVALLERRDILAQEAKFAAAGVTAMSTALYRIAHHAA</sequence>
<dbReference type="GO" id="GO:0032259">
    <property type="term" value="P:methylation"/>
    <property type="evidence" value="ECO:0007669"/>
    <property type="project" value="UniProtKB-KW"/>
</dbReference>
<keyword evidence="6 9" id="KW-0489">Methyltransferase</keyword>
<feature type="binding site" evidence="9">
    <location>
        <position position="123"/>
    </location>
    <ligand>
        <name>S-adenosyl-L-methionine</name>
        <dbReference type="ChEBI" id="CHEBI:59789"/>
    </ligand>
</feature>
<keyword evidence="7 9" id="KW-0808">Transferase</keyword>
<dbReference type="InterPro" id="IPR022474">
    <property type="entry name" value="Thiopur_S-MeTfrase_Se/Te_detox"/>
</dbReference>
<feature type="binding site" evidence="9">
    <location>
        <position position="66"/>
    </location>
    <ligand>
        <name>S-adenosyl-L-methionine</name>
        <dbReference type="ChEBI" id="CHEBI:59789"/>
    </ligand>
</feature>
<dbReference type="InterPro" id="IPR008854">
    <property type="entry name" value="TPMT"/>
</dbReference>
<comment type="catalytic activity">
    <reaction evidence="1 9">
        <text>S-adenosyl-L-methionine + a thiopurine = S-adenosyl-L-homocysteine + a thiopurine S-methylether.</text>
        <dbReference type="EC" id="2.1.1.67"/>
    </reaction>
</comment>